<dbReference type="PATRIC" id="fig|1127483.3.peg.3351"/>
<name>H1S638_9BURK</name>
<comment type="caution">
    <text evidence="1">The sequence shown here is derived from an EMBL/GenBank/DDBJ whole genome shotgun (WGS) entry which is preliminary data.</text>
</comment>
<proteinExistence type="predicted"/>
<reference evidence="1 2" key="1">
    <citation type="journal article" date="2012" name="J. Bacteriol.">
        <title>De Novo Genome Project of Cupriavidus basilensis OR16.</title>
        <authorList>
            <person name="Cserhati M."/>
            <person name="Kriszt B."/>
            <person name="Szoboszlay S."/>
            <person name="Toth A."/>
            <person name="Szabo I."/>
            <person name="Tancsics A."/>
            <person name="Nagy I."/>
            <person name="Horvath B."/>
            <person name="Nagy I."/>
            <person name="Kukolya J."/>
        </authorList>
    </citation>
    <scope>NUCLEOTIDE SEQUENCE [LARGE SCALE GENOMIC DNA]</scope>
    <source>
        <strain evidence="1 2">OR16</strain>
    </source>
</reference>
<dbReference type="EMBL" id="AHJE01000041">
    <property type="protein sequence ID" value="EHP42010.1"/>
    <property type="molecule type" value="Genomic_DNA"/>
</dbReference>
<feature type="non-terminal residue" evidence="1">
    <location>
        <position position="1"/>
    </location>
</feature>
<evidence type="ECO:0000313" key="1">
    <source>
        <dbReference type="EMBL" id="EHP42010.1"/>
    </source>
</evidence>
<dbReference type="Proteomes" id="UP000005808">
    <property type="component" value="Unassembled WGS sequence"/>
</dbReference>
<evidence type="ECO:0000313" key="2">
    <source>
        <dbReference type="Proteomes" id="UP000005808"/>
    </source>
</evidence>
<accession>H1S638</accession>
<protein>
    <submittedName>
        <fullName evidence="1">Uncharacterized protein</fullName>
    </submittedName>
</protein>
<gene>
    <name evidence="1" type="ORF">OR16_16702</name>
</gene>
<sequence>GARHALRQDATTAANVDHVLALDVGDAIDPAEPQGIELVQRLELTLRIPPAMGQLAELVDFARIGVLADQGGFNLGWSGEDICVMEFGAPPGRQREGGGYAATVSKKKPSLRWAFFHRKDSD</sequence>
<dbReference type="AlphaFoldDB" id="H1S638"/>
<organism evidence="1 2">
    <name type="scientific">Cupriavidus basilensis OR16</name>
    <dbReference type="NCBI Taxonomy" id="1127483"/>
    <lineage>
        <taxon>Bacteria</taxon>
        <taxon>Pseudomonadati</taxon>
        <taxon>Pseudomonadota</taxon>
        <taxon>Betaproteobacteria</taxon>
        <taxon>Burkholderiales</taxon>
        <taxon>Burkholderiaceae</taxon>
        <taxon>Cupriavidus</taxon>
    </lineage>
</organism>